<dbReference type="AlphaFoldDB" id="A0A4R5DVV4"/>
<dbReference type="OrthoDB" id="843771at2"/>
<feature type="chain" id="PRO_5020697499" evidence="1">
    <location>
        <begin position="28"/>
        <end position="478"/>
    </location>
</feature>
<gene>
    <name evidence="2" type="ORF">E0F88_09695</name>
</gene>
<proteinExistence type="predicted"/>
<organism evidence="2 3">
    <name type="scientific">Dyadobacter psychrotolerans</name>
    <dbReference type="NCBI Taxonomy" id="2541721"/>
    <lineage>
        <taxon>Bacteria</taxon>
        <taxon>Pseudomonadati</taxon>
        <taxon>Bacteroidota</taxon>
        <taxon>Cytophagia</taxon>
        <taxon>Cytophagales</taxon>
        <taxon>Spirosomataceae</taxon>
        <taxon>Dyadobacter</taxon>
    </lineage>
</organism>
<dbReference type="Gene3D" id="1.25.40.390">
    <property type="match status" value="1"/>
</dbReference>
<accession>A0A4R5DVV4</accession>
<dbReference type="InterPro" id="IPR041662">
    <property type="entry name" value="SusD-like_2"/>
</dbReference>
<reference evidence="2 3" key="1">
    <citation type="submission" date="2019-03" db="EMBL/GenBank/DDBJ databases">
        <title>Dyadobacter AR-3-6 sp. nov., isolated from arctic soil.</title>
        <authorList>
            <person name="Chaudhary D.K."/>
        </authorList>
    </citation>
    <scope>NUCLEOTIDE SEQUENCE [LARGE SCALE GENOMIC DNA]</scope>
    <source>
        <strain evidence="2 3">AR-3-6</strain>
    </source>
</reference>
<dbReference type="SUPFAM" id="SSF48452">
    <property type="entry name" value="TPR-like"/>
    <property type="match status" value="1"/>
</dbReference>
<evidence type="ECO:0000256" key="1">
    <source>
        <dbReference type="SAM" id="SignalP"/>
    </source>
</evidence>
<name>A0A4R5DVV4_9BACT</name>
<dbReference type="RefSeq" id="WP_131958034.1">
    <property type="nucleotide sequence ID" value="NZ_SMFL01000003.1"/>
</dbReference>
<comment type="caution">
    <text evidence="2">The sequence shown here is derived from an EMBL/GenBank/DDBJ whole genome shotgun (WGS) entry which is preliminary data.</text>
</comment>
<dbReference type="EMBL" id="SMFL01000003">
    <property type="protein sequence ID" value="TDE16500.1"/>
    <property type="molecule type" value="Genomic_DNA"/>
</dbReference>
<dbReference type="InterPro" id="IPR011990">
    <property type="entry name" value="TPR-like_helical_dom_sf"/>
</dbReference>
<keyword evidence="2" id="KW-0449">Lipoprotein</keyword>
<dbReference type="PROSITE" id="PS51257">
    <property type="entry name" value="PROKAR_LIPOPROTEIN"/>
    <property type="match status" value="1"/>
</dbReference>
<feature type="signal peptide" evidence="1">
    <location>
        <begin position="1"/>
        <end position="27"/>
    </location>
</feature>
<dbReference type="Pfam" id="PF12771">
    <property type="entry name" value="SusD-like_2"/>
    <property type="match status" value="1"/>
</dbReference>
<evidence type="ECO:0000313" key="2">
    <source>
        <dbReference type="EMBL" id="TDE16500.1"/>
    </source>
</evidence>
<protein>
    <submittedName>
        <fullName evidence="2">SusD/RagB family nutrient-binding outer membrane lipoprotein</fullName>
    </submittedName>
</protein>
<dbReference type="Proteomes" id="UP000294850">
    <property type="component" value="Unassembled WGS sequence"/>
</dbReference>
<keyword evidence="1" id="KW-0732">Signal</keyword>
<keyword evidence="3" id="KW-1185">Reference proteome</keyword>
<sequence>MKFLNKKYKTQLLAAVILLTAATSCQDSLNINTDPNSFTDVPLRTILPAAQVNLAYTLGGDASRYTGSIMQYYGGHRGQPLEYAQFTFNASTTDTYWSNMYTSVLTQMKAVIGKADVSGDKIYTGIAQITMAHTFSILTDMYGDIPYAEALLSTENVSPAYDRQDTIYPALIAMLDQGIANVKSGQGTKPGTDDRVYAGDVTKWEKFANSLKLRLYNHQSKVQPNAAADFLATNPALITTSADNAQVVFGSNASNSNPIYQFDVLSGRKDQAVASTIVNRMKALADPRIPVYFQGIVNGANKGQYVGNGPGVNDDDSGETKYSRVGSFYASATSPVVFLSAAEVQFIIAEAQFRKGNQAAAATAYDAAVKNDFTALGVTGAEAYLTTAGVKYDNTLNRIMEQKWITMYQAPYESWVDWRRTAIPMLTVPTVNYSGGVIPRRLPYPQLELNLNRASLEAGPGFLSPVETMKSRVWWDKQ</sequence>
<evidence type="ECO:0000313" key="3">
    <source>
        <dbReference type="Proteomes" id="UP000294850"/>
    </source>
</evidence>